<proteinExistence type="inferred from homology"/>
<comment type="cofactor">
    <cofactor evidence="8">
        <name>Zn(2+)</name>
        <dbReference type="ChEBI" id="CHEBI:29105"/>
    </cofactor>
    <text evidence="8">Binds 1 zinc ion.</text>
</comment>
<keyword evidence="2 8" id="KW-0690">Ribosome biogenesis</keyword>
<dbReference type="Pfam" id="PF02130">
    <property type="entry name" value="YbeY"/>
    <property type="match status" value="1"/>
</dbReference>
<dbReference type="KEGG" id="kak:Kalk_06635"/>
<evidence type="ECO:0000256" key="1">
    <source>
        <dbReference type="ARBA" id="ARBA00010875"/>
    </source>
</evidence>
<feature type="binding site" evidence="8">
    <location>
        <position position="139"/>
    </location>
    <ligand>
        <name>Zn(2+)</name>
        <dbReference type="ChEBI" id="CHEBI:29105"/>
        <note>catalytic</note>
    </ligand>
</feature>
<keyword evidence="10" id="KW-1185">Reference proteome</keyword>
<evidence type="ECO:0000256" key="3">
    <source>
        <dbReference type="ARBA" id="ARBA00022722"/>
    </source>
</evidence>
<comment type="subcellular location">
    <subcellularLocation>
        <location evidence="8">Cytoplasm</location>
    </subcellularLocation>
</comment>
<keyword evidence="4 8" id="KW-0479">Metal-binding</keyword>
<dbReference type="EC" id="3.1.-.-" evidence="8"/>
<dbReference type="GO" id="GO:0004521">
    <property type="term" value="F:RNA endonuclease activity"/>
    <property type="evidence" value="ECO:0007669"/>
    <property type="project" value="UniProtKB-UniRule"/>
</dbReference>
<evidence type="ECO:0000256" key="8">
    <source>
        <dbReference type="HAMAP-Rule" id="MF_00009"/>
    </source>
</evidence>
<gene>
    <name evidence="8" type="primary">ybeY</name>
    <name evidence="9" type="ORF">Kalk_06635</name>
</gene>
<accession>A0A2K9LKT3</accession>
<dbReference type="InterPro" id="IPR020549">
    <property type="entry name" value="YbeY_CS"/>
</dbReference>
<evidence type="ECO:0000313" key="9">
    <source>
        <dbReference type="EMBL" id="AUM12105.1"/>
    </source>
</evidence>
<evidence type="ECO:0000313" key="10">
    <source>
        <dbReference type="Proteomes" id="UP000235116"/>
    </source>
</evidence>
<dbReference type="Proteomes" id="UP000235116">
    <property type="component" value="Chromosome"/>
</dbReference>
<dbReference type="NCBIfam" id="TIGR00043">
    <property type="entry name" value="rRNA maturation RNase YbeY"/>
    <property type="match status" value="1"/>
</dbReference>
<dbReference type="InterPro" id="IPR023091">
    <property type="entry name" value="MetalPrtase_cat_dom_sf_prd"/>
</dbReference>
<keyword evidence="6 8" id="KW-0378">Hydrolase</keyword>
<dbReference type="GO" id="GO:0005737">
    <property type="term" value="C:cytoplasm"/>
    <property type="evidence" value="ECO:0007669"/>
    <property type="project" value="UniProtKB-SubCell"/>
</dbReference>
<evidence type="ECO:0000256" key="2">
    <source>
        <dbReference type="ARBA" id="ARBA00022517"/>
    </source>
</evidence>
<dbReference type="GO" id="GO:0004222">
    <property type="term" value="F:metalloendopeptidase activity"/>
    <property type="evidence" value="ECO:0007669"/>
    <property type="project" value="InterPro"/>
</dbReference>
<dbReference type="PROSITE" id="PS01306">
    <property type="entry name" value="UPF0054"/>
    <property type="match status" value="1"/>
</dbReference>
<evidence type="ECO:0000256" key="4">
    <source>
        <dbReference type="ARBA" id="ARBA00022723"/>
    </source>
</evidence>
<comment type="function">
    <text evidence="8">Single strand-specific metallo-endoribonuclease involved in late-stage 70S ribosome quality control and in maturation of the 3' terminus of the 16S rRNA.</text>
</comment>
<evidence type="ECO:0000256" key="5">
    <source>
        <dbReference type="ARBA" id="ARBA00022759"/>
    </source>
</evidence>
<feature type="binding site" evidence="8">
    <location>
        <position position="129"/>
    </location>
    <ligand>
        <name>Zn(2+)</name>
        <dbReference type="ChEBI" id="CHEBI:29105"/>
        <note>catalytic</note>
    </ligand>
</feature>
<keyword evidence="5 8" id="KW-0255">Endonuclease</keyword>
<dbReference type="PANTHER" id="PTHR46986">
    <property type="entry name" value="ENDORIBONUCLEASE YBEY, CHLOROPLASTIC"/>
    <property type="match status" value="1"/>
</dbReference>
<dbReference type="OrthoDB" id="9807740at2"/>
<dbReference type="SUPFAM" id="SSF55486">
    <property type="entry name" value="Metalloproteases ('zincins'), catalytic domain"/>
    <property type="match status" value="1"/>
</dbReference>
<keyword evidence="8" id="KW-0963">Cytoplasm</keyword>
<comment type="similarity">
    <text evidence="1 8">Belongs to the endoribonuclease YbeY family.</text>
</comment>
<dbReference type="PANTHER" id="PTHR46986:SF1">
    <property type="entry name" value="ENDORIBONUCLEASE YBEY, CHLOROPLASTIC"/>
    <property type="match status" value="1"/>
</dbReference>
<keyword evidence="3 8" id="KW-0540">Nuclease</keyword>
<dbReference type="EMBL" id="CP022684">
    <property type="protein sequence ID" value="AUM12105.1"/>
    <property type="molecule type" value="Genomic_DNA"/>
</dbReference>
<name>A0A2K9LKT3_9GAMM</name>
<sequence>MPIESDNPVAELDLDLDLQIACESPNLPTEAEFTRWVAKALNAAKYAAPADMPTELTLRIVDTAESQELNSTYRSKDKPTNVLSFPFDGPDDIPLALLGDLVVCAPVVAQEAAQQNKPITAHWAHMVIHGSLHLLGYDHIQEQDAQQMEALEVQILAELGFADPYVINN</sequence>
<dbReference type="Gene3D" id="3.40.390.30">
    <property type="entry name" value="Metalloproteases ('zincins'), catalytic domain"/>
    <property type="match status" value="1"/>
</dbReference>
<organism evidence="9 10">
    <name type="scientific">Ketobacter alkanivorans</name>
    <dbReference type="NCBI Taxonomy" id="1917421"/>
    <lineage>
        <taxon>Bacteria</taxon>
        <taxon>Pseudomonadati</taxon>
        <taxon>Pseudomonadota</taxon>
        <taxon>Gammaproteobacteria</taxon>
        <taxon>Pseudomonadales</taxon>
        <taxon>Ketobacteraceae</taxon>
        <taxon>Ketobacter</taxon>
    </lineage>
</organism>
<keyword evidence="7 8" id="KW-0862">Zinc</keyword>
<feature type="binding site" evidence="8">
    <location>
        <position position="133"/>
    </location>
    <ligand>
        <name>Zn(2+)</name>
        <dbReference type="ChEBI" id="CHEBI:29105"/>
        <note>catalytic</note>
    </ligand>
</feature>
<protein>
    <recommendedName>
        <fullName evidence="8">Endoribonuclease YbeY</fullName>
        <ecNumber evidence="8">3.1.-.-</ecNumber>
    </recommendedName>
</protein>
<dbReference type="AlphaFoldDB" id="A0A2K9LKT3"/>
<dbReference type="RefSeq" id="WP_101893441.1">
    <property type="nucleotide sequence ID" value="NZ_CP022684.1"/>
</dbReference>
<evidence type="ECO:0000256" key="6">
    <source>
        <dbReference type="ARBA" id="ARBA00022801"/>
    </source>
</evidence>
<evidence type="ECO:0000256" key="7">
    <source>
        <dbReference type="ARBA" id="ARBA00022833"/>
    </source>
</evidence>
<keyword evidence="8" id="KW-0698">rRNA processing</keyword>
<dbReference type="InterPro" id="IPR002036">
    <property type="entry name" value="YbeY"/>
</dbReference>
<dbReference type="GO" id="GO:0006364">
    <property type="term" value="P:rRNA processing"/>
    <property type="evidence" value="ECO:0007669"/>
    <property type="project" value="UniProtKB-UniRule"/>
</dbReference>
<dbReference type="HAMAP" id="MF_00009">
    <property type="entry name" value="Endoribonucl_YbeY"/>
    <property type="match status" value="1"/>
</dbReference>
<reference evidence="10" key="1">
    <citation type="submission" date="2017-08" db="EMBL/GenBank/DDBJ databases">
        <title>Direct submision.</title>
        <authorList>
            <person name="Kim S.-J."/>
            <person name="Rhee S.-K."/>
        </authorList>
    </citation>
    <scope>NUCLEOTIDE SEQUENCE [LARGE SCALE GENOMIC DNA]</scope>
    <source>
        <strain evidence="10">GI5</strain>
    </source>
</reference>
<dbReference type="GO" id="GO:0008270">
    <property type="term" value="F:zinc ion binding"/>
    <property type="evidence" value="ECO:0007669"/>
    <property type="project" value="UniProtKB-UniRule"/>
</dbReference>